<evidence type="ECO:0000256" key="8">
    <source>
        <dbReference type="ARBA" id="ARBA00022842"/>
    </source>
</evidence>
<dbReference type="PROSITE" id="PS00893">
    <property type="entry name" value="NUDIX_BOX"/>
    <property type="match status" value="1"/>
</dbReference>
<keyword evidence="3" id="KW-0515">Mutator protein</keyword>
<evidence type="ECO:0000256" key="10">
    <source>
        <dbReference type="ARBA" id="ARBA00035861"/>
    </source>
</evidence>
<dbReference type="PRINTS" id="PR00502">
    <property type="entry name" value="NUDIXFAMILY"/>
</dbReference>
<evidence type="ECO:0000313" key="19">
    <source>
        <dbReference type="EMBL" id="NEN76509.1"/>
    </source>
</evidence>
<dbReference type="SUPFAM" id="SSF51391">
    <property type="entry name" value="Thiamin phosphate synthase"/>
    <property type="match status" value="1"/>
</dbReference>
<sequence length="318" mass="35819">MSNKPYLRVAVGVILKGNQVLLTQRPEGKPWAGWWEFPGGKIEKDESIHQALARELKEELGISIDQSYPWVSFVYEYPTTIVELHFRKTYAWQGDIKGLEKQAFAWTTPQQAHELGDLLPASLTPLKWLQLPDRYAITHFQQIENEAVYWEKLNRLIASGIQLFQFREPLWTDGIGSSSLHHLFEKTRQKCHEHGVKLLINSRHPRSWWALADGVQLRAEDAVQLDERPIPEDKLLGISCHTLADILYAHQLKADFIILGHVGATASHPNQAPLGWEQFSALAIEAGRPVFAIGGQTSQTLAQAKTYGAHGVAILSGE</sequence>
<dbReference type="Gene3D" id="3.90.79.10">
    <property type="entry name" value="Nucleoside Triphosphate Pyrophosphohydrolase"/>
    <property type="match status" value="1"/>
</dbReference>
<keyword evidence="5" id="KW-0479">Metal-binding</keyword>
<dbReference type="EC" id="3.6.1.55" evidence="12"/>
<dbReference type="Gene3D" id="3.20.20.70">
    <property type="entry name" value="Aldolase class I"/>
    <property type="match status" value="1"/>
</dbReference>
<gene>
    <name evidence="19" type="ORF">F9B74_09325</name>
</gene>
<comment type="caution">
    <text evidence="19">The sequence shown here is derived from an EMBL/GenBank/DDBJ whole genome shotgun (WGS) entry which is preliminary data.</text>
</comment>
<dbReference type="InterPro" id="IPR036206">
    <property type="entry name" value="ThiamineP_synth_sf"/>
</dbReference>
<keyword evidence="20" id="KW-1185">Reference proteome</keyword>
<evidence type="ECO:0000256" key="15">
    <source>
        <dbReference type="ARBA" id="ARBA00041979"/>
    </source>
</evidence>
<dbReference type="GO" id="GO:0046872">
    <property type="term" value="F:metal ion binding"/>
    <property type="evidence" value="ECO:0007669"/>
    <property type="project" value="UniProtKB-KW"/>
</dbReference>
<evidence type="ECO:0000256" key="7">
    <source>
        <dbReference type="ARBA" id="ARBA00022801"/>
    </source>
</evidence>
<dbReference type="SUPFAM" id="SSF55811">
    <property type="entry name" value="Nudix"/>
    <property type="match status" value="1"/>
</dbReference>
<accession>A0A6L9Y800</accession>
<dbReference type="AlphaFoldDB" id="A0A6L9Y800"/>
<keyword evidence="9" id="KW-0234">DNA repair</keyword>
<feature type="domain" description="Nudix hydrolase" evidence="18">
    <location>
        <begin position="5"/>
        <end position="131"/>
    </location>
</feature>
<evidence type="ECO:0000256" key="11">
    <source>
        <dbReference type="ARBA" id="ARBA00036904"/>
    </source>
</evidence>
<dbReference type="NCBIfam" id="NF006530">
    <property type="entry name" value="PRK08999.1"/>
    <property type="match status" value="1"/>
</dbReference>
<organism evidence="19 20">
    <name type="scientific">Pelistega ratti</name>
    <dbReference type="NCBI Taxonomy" id="2652177"/>
    <lineage>
        <taxon>Bacteria</taxon>
        <taxon>Pseudomonadati</taxon>
        <taxon>Pseudomonadota</taxon>
        <taxon>Betaproteobacteria</taxon>
        <taxon>Burkholderiales</taxon>
        <taxon>Alcaligenaceae</taxon>
        <taxon>Pelistega</taxon>
    </lineage>
</organism>
<evidence type="ECO:0000256" key="9">
    <source>
        <dbReference type="ARBA" id="ARBA00023204"/>
    </source>
</evidence>
<protein>
    <recommendedName>
        <fullName evidence="13">8-oxo-dGTP diphosphatase</fullName>
        <ecNumber evidence="12">3.6.1.55</ecNumber>
    </recommendedName>
    <alternativeName>
        <fullName evidence="16">7,8-dihydro-8-oxoguanine-triphosphatase</fullName>
    </alternativeName>
    <alternativeName>
        <fullName evidence="15">Mutator protein MutT</fullName>
    </alternativeName>
    <alternativeName>
        <fullName evidence="14">dGTP pyrophosphohydrolase</fullName>
    </alternativeName>
</protein>
<reference evidence="19 20" key="1">
    <citation type="submission" date="2020-02" db="EMBL/GenBank/DDBJ databases">
        <title>Pelistega sp. NLN82 were isolated from wild rodents of the Hainan Island.</title>
        <authorList>
            <person name="Niu N."/>
            <person name="Zhou J."/>
        </authorList>
    </citation>
    <scope>NUCLEOTIDE SEQUENCE [LARGE SCALE GENOMIC DNA]</scope>
    <source>
        <strain evidence="19 20">NLN82</strain>
    </source>
</reference>
<dbReference type="GO" id="GO:0006281">
    <property type="term" value="P:DNA repair"/>
    <property type="evidence" value="ECO:0007669"/>
    <property type="project" value="UniProtKB-KW"/>
</dbReference>
<dbReference type="InterPro" id="IPR015797">
    <property type="entry name" value="NUDIX_hydrolase-like_dom_sf"/>
</dbReference>
<keyword evidence="8" id="KW-0460">Magnesium</keyword>
<comment type="catalytic activity">
    <reaction evidence="11">
        <text>8-oxo-GTP + H2O = 8-oxo-GMP + diphosphate + H(+)</text>
        <dbReference type="Rhea" id="RHEA:67616"/>
        <dbReference type="ChEBI" id="CHEBI:15377"/>
        <dbReference type="ChEBI" id="CHEBI:15378"/>
        <dbReference type="ChEBI" id="CHEBI:33019"/>
        <dbReference type="ChEBI" id="CHEBI:143553"/>
        <dbReference type="ChEBI" id="CHEBI:145694"/>
    </reaction>
</comment>
<proteinExistence type="inferred from homology"/>
<evidence type="ECO:0000259" key="18">
    <source>
        <dbReference type="PROSITE" id="PS51462"/>
    </source>
</evidence>
<dbReference type="InterPro" id="IPR000086">
    <property type="entry name" value="NUDIX_hydrolase_dom"/>
</dbReference>
<comment type="similarity">
    <text evidence="2 17">Belongs to the Nudix hydrolase family.</text>
</comment>
<evidence type="ECO:0000256" key="16">
    <source>
        <dbReference type="ARBA" id="ARBA00042798"/>
    </source>
</evidence>
<evidence type="ECO:0000256" key="1">
    <source>
        <dbReference type="ARBA" id="ARBA00001946"/>
    </source>
</evidence>
<keyword evidence="7 17" id="KW-0378">Hydrolase</keyword>
<dbReference type="CDD" id="cd03425">
    <property type="entry name" value="NUDIX_MutT_NudA_like"/>
    <property type="match status" value="1"/>
</dbReference>
<evidence type="ECO:0000256" key="14">
    <source>
        <dbReference type="ARBA" id="ARBA00041592"/>
    </source>
</evidence>
<dbReference type="GO" id="GO:0009228">
    <property type="term" value="P:thiamine biosynthetic process"/>
    <property type="evidence" value="ECO:0007669"/>
    <property type="project" value="UniProtKB-KW"/>
</dbReference>
<dbReference type="PANTHER" id="PTHR47707:SF1">
    <property type="entry name" value="NUDIX HYDROLASE FAMILY PROTEIN"/>
    <property type="match status" value="1"/>
</dbReference>
<dbReference type="GO" id="GO:0035539">
    <property type="term" value="F:8-oxo-7,8-dihydrodeoxyguanosine triphosphate pyrophosphatase activity"/>
    <property type="evidence" value="ECO:0007669"/>
    <property type="project" value="UniProtKB-EC"/>
</dbReference>
<evidence type="ECO:0000256" key="5">
    <source>
        <dbReference type="ARBA" id="ARBA00022723"/>
    </source>
</evidence>
<dbReference type="Pfam" id="PF02581">
    <property type="entry name" value="TMP-TENI"/>
    <property type="match status" value="1"/>
</dbReference>
<evidence type="ECO:0000256" key="12">
    <source>
        <dbReference type="ARBA" id="ARBA00038905"/>
    </source>
</evidence>
<comment type="catalytic activity">
    <reaction evidence="10">
        <text>8-oxo-dGTP + H2O = 8-oxo-dGMP + diphosphate + H(+)</text>
        <dbReference type="Rhea" id="RHEA:31575"/>
        <dbReference type="ChEBI" id="CHEBI:15377"/>
        <dbReference type="ChEBI" id="CHEBI:15378"/>
        <dbReference type="ChEBI" id="CHEBI:33019"/>
        <dbReference type="ChEBI" id="CHEBI:63224"/>
        <dbReference type="ChEBI" id="CHEBI:77896"/>
        <dbReference type="EC" id="3.6.1.55"/>
    </reaction>
</comment>
<evidence type="ECO:0000256" key="6">
    <source>
        <dbReference type="ARBA" id="ARBA00022763"/>
    </source>
</evidence>
<evidence type="ECO:0000313" key="20">
    <source>
        <dbReference type="Proteomes" id="UP000477651"/>
    </source>
</evidence>
<dbReference type="InterPro" id="IPR020476">
    <property type="entry name" value="Nudix_hydrolase"/>
</dbReference>
<dbReference type="GO" id="GO:0044716">
    <property type="term" value="F:8-oxo-GDP phosphatase activity"/>
    <property type="evidence" value="ECO:0007669"/>
    <property type="project" value="TreeGrafter"/>
</dbReference>
<dbReference type="Pfam" id="PF00293">
    <property type="entry name" value="NUDIX"/>
    <property type="match status" value="1"/>
</dbReference>
<dbReference type="PROSITE" id="PS51462">
    <property type="entry name" value="NUDIX"/>
    <property type="match status" value="1"/>
</dbReference>
<dbReference type="InterPro" id="IPR013785">
    <property type="entry name" value="Aldolase_TIM"/>
</dbReference>
<dbReference type="RefSeq" id="WP_163764914.1">
    <property type="nucleotide sequence ID" value="NZ_JAAGYR010000020.1"/>
</dbReference>
<dbReference type="CDD" id="cd00564">
    <property type="entry name" value="TMP_TenI"/>
    <property type="match status" value="1"/>
</dbReference>
<evidence type="ECO:0000256" key="2">
    <source>
        <dbReference type="ARBA" id="ARBA00005582"/>
    </source>
</evidence>
<evidence type="ECO:0000256" key="4">
    <source>
        <dbReference type="ARBA" id="ARBA00022705"/>
    </source>
</evidence>
<dbReference type="GO" id="GO:0044715">
    <property type="term" value="F:8-oxo-dGDP phosphatase activity"/>
    <property type="evidence" value="ECO:0007669"/>
    <property type="project" value="TreeGrafter"/>
</dbReference>
<comment type="cofactor">
    <cofactor evidence="1">
        <name>Mg(2+)</name>
        <dbReference type="ChEBI" id="CHEBI:18420"/>
    </cofactor>
</comment>
<evidence type="ECO:0000256" key="17">
    <source>
        <dbReference type="RuleBase" id="RU003476"/>
    </source>
</evidence>
<evidence type="ECO:0000256" key="13">
    <source>
        <dbReference type="ARBA" id="ARBA00040794"/>
    </source>
</evidence>
<dbReference type="Proteomes" id="UP000477651">
    <property type="component" value="Unassembled WGS sequence"/>
</dbReference>
<dbReference type="InterPro" id="IPR022998">
    <property type="entry name" value="ThiamineP_synth_TenI"/>
</dbReference>
<name>A0A6L9Y800_9BURK</name>
<keyword evidence="6" id="KW-0227">DNA damage</keyword>
<dbReference type="PANTHER" id="PTHR47707">
    <property type="entry name" value="8-OXO-DGTP DIPHOSPHATASE"/>
    <property type="match status" value="1"/>
</dbReference>
<dbReference type="GO" id="GO:0008413">
    <property type="term" value="F:8-oxo-7,8-dihydroguanosine triphosphate pyrophosphatase activity"/>
    <property type="evidence" value="ECO:0007669"/>
    <property type="project" value="TreeGrafter"/>
</dbReference>
<dbReference type="InterPro" id="IPR047127">
    <property type="entry name" value="MutT-like"/>
</dbReference>
<dbReference type="InterPro" id="IPR020084">
    <property type="entry name" value="NUDIX_hydrolase_CS"/>
</dbReference>
<dbReference type="EMBL" id="JAAGYR010000020">
    <property type="protein sequence ID" value="NEN76509.1"/>
    <property type="molecule type" value="Genomic_DNA"/>
</dbReference>
<evidence type="ECO:0000256" key="3">
    <source>
        <dbReference type="ARBA" id="ARBA00022457"/>
    </source>
</evidence>
<keyword evidence="4" id="KW-0235">DNA replication</keyword>
<dbReference type="GO" id="GO:0006260">
    <property type="term" value="P:DNA replication"/>
    <property type="evidence" value="ECO:0007669"/>
    <property type="project" value="UniProtKB-KW"/>
</dbReference>